<feature type="transmembrane region" description="Helical" evidence="2">
    <location>
        <begin position="194"/>
        <end position="215"/>
    </location>
</feature>
<accession>A0A4Y4D613</accession>
<evidence type="ECO:0000256" key="2">
    <source>
        <dbReference type="SAM" id="Phobius"/>
    </source>
</evidence>
<feature type="transmembrane region" description="Helical" evidence="2">
    <location>
        <begin position="120"/>
        <end position="143"/>
    </location>
</feature>
<dbReference type="Proteomes" id="UP000315730">
    <property type="component" value="Unassembled WGS sequence"/>
</dbReference>
<proteinExistence type="predicted"/>
<keyword evidence="4" id="KW-1185">Reference proteome</keyword>
<reference evidence="3 4" key="1">
    <citation type="submission" date="2019-06" db="EMBL/GenBank/DDBJ databases">
        <title>Whole genome shotgun sequence of Kocuria varians NBRC 15358.</title>
        <authorList>
            <person name="Hosoyama A."/>
            <person name="Uohara A."/>
            <person name="Ohji S."/>
            <person name="Ichikawa N."/>
        </authorList>
    </citation>
    <scope>NUCLEOTIDE SEQUENCE [LARGE SCALE GENOMIC DNA]</scope>
    <source>
        <strain evidence="3 4">NBRC 15358</strain>
    </source>
</reference>
<feature type="transmembrane region" description="Helical" evidence="2">
    <location>
        <begin position="297"/>
        <end position="318"/>
    </location>
</feature>
<feature type="transmembrane region" description="Helical" evidence="2">
    <location>
        <begin position="434"/>
        <end position="457"/>
    </location>
</feature>
<feature type="transmembrane region" description="Helical" evidence="2">
    <location>
        <begin position="543"/>
        <end position="565"/>
    </location>
</feature>
<dbReference type="EMBL" id="BJNW01000012">
    <property type="protein sequence ID" value="GEC99419.1"/>
    <property type="molecule type" value="Genomic_DNA"/>
</dbReference>
<feature type="transmembrane region" description="Helical" evidence="2">
    <location>
        <begin position="469"/>
        <end position="490"/>
    </location>
</feature>
<evidence type="ECO:0000256" key="1">
    <source>
        <dbReference type="SAM" id="MobiDB-lite"/>
    </source>
</evidence>
<keyword evidence="2" id="KW-0812">Transmembrane</keyword>
<gene>
    <name evidence="3" type="ORF">KVA01_15740</name>
</gene>
<feature type="transmembrane region" description="Helical" evidence="2">
    <location>
        <begin position="236"/>
        <end position="256"/>
    </location>
</feature>
<dbReference type="AlphaFoldDB" id="A0A4Y4D613"/>
<feature type="transmembrane region" description="Helical" evidence="2">
    <location>
        <begin position="393"/>
        <end position="414"/>
    </location>
</feature>
<sequence>MNRTPGNADHTPDRDRPDAAVAGRGAAPWAVESAGPGADAAVPDSVRPSPSGQERVTHRMGVLEEARSLASLKWRILRNTLTRSTWVLVGTILGGLYALSILGMLVTGMVFLGAEPLDVVTASSVIVGSVVLLGWWVMPVLTAKADATLDPSRLALFPLSTTGLLTGQVVGALIGIPGVLTVIALLGWLSTWRASPAALAASVVCAVLAALLAFTGARCASALAARIARGRRSTEIISILSLLLIVLLGPIFASVATGVERVWDRLPVWASVLGWTPLGAVWAIPGDVGAGHWGAALARLAVVLVTLVVLVAVARFALERALADAAGGAARATGRSVAGIGLFDRFPAAPWGAVAARCLIYWLRDPRYSASLVMIPAISAALWFLGGDSGFSMWLLPLMIALLMSYAISADVSYDNTAFSLHLLAPVPGRADRLGRVVAMLVVATPLVALGLVLWLVRLQQWHALPAMLGACAALLLGGAGVVSVVSARYTYPTPPPGASPMKTPQGFTILNLVLQFVLMGFMLLLALPPIVLLFVHLGTGAAVWSWVALAVGVVEGLVLLGIGVRVGGTWLDGRGPELLQEVAGYR</sequence>
<keyword evidence="2" id="KW-0472">Membrane</keyword>
<feature type="transmembrane region" description="Helical" evidence="2">
    <location>
        <begin position="510"/>
        <end position="536"/>
    </location>
</feature>
<feature type="transmembrane region" description="Helical" evidence="2">
    <location>
        <begin position="85"/>
        <end position="114"/>
    </location>
</feature>
<evidence type="ECO:0000313" key="3">
    <source>
        <dbReference type="EMBL" id="GEC99419.1"/>
    </source>
</evidence>
<feature type="region of interest" description="Disordered" evidence="1">
    <location>
        <begin position="1"/>
        <end position="58"/>
    </location>
</feature>
<name>A0A4Y4D613_KOCVA</name>
<organism evidence="3 4">
    <name type="scientific">Kocuria varians</name>
    <name type="common">Micrococcus varians</name>
    <dbReference type="NCBI Taxonomy" id="1272"/>
    <lineage>
        <taxon>Bacteria</taxon>
        <taxon>Bacillati</taxon>
        <taxon>Actinomycetota</taxon>
        <taxon>Actinomycetes</taxon>
        <taxon>Micrococcales</taxon>
        <taxon>Micrococcaceae</taxon>
        <taxon>Kocuria</taxon>
    </lineage>
</organism>
<feature type="compositionally biased region" description="Low complexity" evidence="1">
    <location>
        <begin position="19"/>
        <end position="31"/>
    </location>
</feature>
<protein>
    <submittedName>
        <fullName evidence="3">Transporter</fullName>
    </submittedName>
</protein>
<dbReference type="STRING" id="1272.GCA_900014985_01573"/>
<feature type="transmembrane region" description="Helical" evidence="2">
    <location>
        <begin position="164"/>
        <end position="188"/>
    </location>
</feature>
<evidence type="ECO:0000313" key="4">
    <source>
        <dbReference type="Proteomes" id="UP000315730"/>
    </source>
</evidence>
<comment type="caution">
    <text evidence="3">The sequence shown here is derived from an EMBL/GenBank/DDBJ whole genome shotgun (WGS) entry which is preliminary data.</text>
</comment>
<feature type="transmembrane region" description="Helical" evidence="2">
    <location>
        <begin position="368"/>
        <end position="386"/>
    </location>
</feature>
<keyword evidence="2" id="KW-1133">Transmembrane helix</keyword>